<keyword evidence="1" id="KW-0812">Transmembrane</keyword>
<sequence>MVAFLSGYSRKEVDRRRRSYMKEVNKSEGFDVSGLPVPDFAPGLIEFIFTFTGNNLNCGVGQPHPCVSEVARSGDSSKPKTGIIAGVVVGVTVVLFGILVFLFCKDRHKGFKRDVFVDVADSGAAQNINIRTRMNLKVLQIKEREIDKSPISVWSDMLRIVLDTSRKGPYVFEDMVKMGKDAGQELLSRAGPGLFGN</sequence>
<keyword evidence="1" id="KW-1133">Transmembrane helix</keyword>
<evidence type="ECO:0000313" key="2">
    <source>
        <dbReference type="EMBL" id="KAF3607120.1"/>
    </source>
</evidence>
<evidence type="ECO:0000256" key="1">
    <source>
        <dbReference type="SAM" id="Phobius"/>
    </source>
</evidence>
<accession>A0ABQ7EVI7</accession>
<dbReference type="EMBL" id="QGKV02000297">
    <property type="protein sequence ID" value="KAF3607120.1"/>
    <property type="molecule type" value="Genomic_DNA"/>
</dbReference>
<dbReference type="Proteomes" id="UP000266723">
    <property type="component" value="Unassembled WGS sequence"/>
</dbReference>
<evidence type="ECO:0000313" key="3">
    <source>
        <dbReference type="Proteomes" id="UP000266723"/>
    </source>
</evidence>
<keyword evidence="3" id="KW-1185">Reference proteome</keyword>
<protein>
    <submittedName>
        <fullName evidence="2">Uncharacterized protein</fullName>
    </submittedName>
</protein>
<reference evidence="2 3" key="1">
    <citation type="journal article" date="2020" name="BMC Genomics">
        <title>Intraspecific diversification of the crop wild relative Brassica cretica Lam. using demographic model selection.</title>
        <authorList>
            <person name="Kioukis A."/>
            <person name="Michalopoulou V.A."/>
            <person name="Briers L."/>
            <person name="Pirintsos S."/>
            <person name="Studholme D.J."/>
            <person name="Pavlidis P."/>
            <person name="Sarris P.F."/>
        </authorList>
    </citation>
    <scope>NUCLEOTIDE SEQUENCE [LARGE SCALE GENOMIC DNA]</scope>
    <source>
        <strain evidence="3">cv. PFS-1207/04</strain>
    </source>
</reference>
<proteinExistence type="predicted"/>
<gene>
    <name evidence="2" type="ORF">DY000_02046501</name>
</gene>
<name>A0ABQ7EVI7_BRACR</name>
<keyword evidence="1" id="KW-0472">Membrane</keyword>
<comment type="caution">
    <text evidence="2">The sequence shown here is derived from an EMBL/GenBank/DDBJ whole genome shotgun (WGS) entry which is preliminary data.</text>
</comment>
<feature type="transmembrane region" description="Helical" evidence="1">
    <location>
        <begin position="83"/>
        <end position="104"/>
    </location>
</feature>
<organism evidence="2 3">
    <name type="scientific">Brassica cretica</name>
    <name type="common">Mustard</name>
    <dbReference type="NCBI Taxonomy" id="69181"/>
    <lineage>
        <taxon>Eukaryota</taxon>
        <taxon>Viridiplantae</taxon>
        <taxon>Streptophyta</taxon>
        <taxon>Embryophyta</taxon>
        <taxon>Tracheophyta</taxon>
        <taxon>Spermatophyta</taxon>
        <taxon>Magnoliopsida</taxon>
        <taxon>eudicotyledons</taxon>
        <taxon>Gunneridae</taxon>
        <taxon>Pentapetalae</taxon>
        <taxon>rosids</taxon>
        <taxon>malvids</taxon>
        <taxon>Brassicales</taxon>
        <taxon>Brassicaceae</taxon>
        <taxon>Brassiceae</taxon>
        <taxon>Brassica</taxon>
    </lineage>
</organism>